<sequence length="635" mass="69316">MEAVVSSKYSTLKHLAGDLPVPALSALQDADYRVLWQDFASRKQAIEDTLKTVRITAGAFLDEHMDRIARLAEFEWSDAADSHLQMLLGQAGFDAGNELAVRSSANIEDGNQHSFAGIFSTHLSVKGLPALKAAILDVWRSGVSRQAILERLRASMLETPVEMTVIMQRMVKARFAGVAFSHDPLSGEAVTLIETVASLGEAMVSGVEKGMSARIGARQLLDCDPALEPHTTLLLEVAALASRASAALGMPADIEWAVDERQLWLLQARPVTSLREARSLEPLLEWTELYLASDDALTDFRPLPAFAQYFRSKRRPLALFAQSHDVSAGQALLIKANRQGLLESAMSQALLDRLKTDQVVLDFSDQVRQQIIERGAVRERLLELSDERVVCFVLREFLKGETGLITQACDDGSTTCEWSSEGLLAINRGIAGTQRARLATNDPNGPADAQQLHSITHAAGELLGSVQLEWVRAGQQLHLIDFSPLSTFVQVQDATEIRLISPGYADGPVVLVTAGRQLEELSISATVSINSIPSSSSLGTELEELERQLRVHDGQAIVVSPRPYAALAALLPFARGFVFEQACMLCHLSILLREHGIPAVESEALYQQGLAGQRITFSQSPKALSHTVNEIRELQ</sequence>
<evidence type="ECO:0000259" key="16">
    <source>
        <dbReference type="Pfam" id="PF01326"/>
    </source>
</evidence>
<accession>A0A3M6D6J4</accession>
<evidence type="ECO:0000313" key="17">
    <source>
        <dbReference type="EMBL" id="RMV51745.1"/>
    </source>
</evidence>
<evidence type="ECO:0000256" key="2">
    <source>
        <dbReference type="ARBA" id="ARBA00002988"/>
    </source>
</evidence>
<dbReference type="Pfam" id="PF00391">
    <property type="entry name" value="PEP-utilizers"/>
    <property type="match status" value="1"/>
</dbReference>
<protein>
    <recommendedName>
        <fullName evidence="6">Phosphoenolpyruvate synthase</fullName>
        <ecNumber evidence="5">2.7.9.2</ecNumber>
    </recommendedName>
    <alternativeName>
        <fullName evidence="13">Pyruvate, water dikinase</fullName>
    </alternativeName>
</protein>
<name>A0A3M6D6J4_9PSED</name>
<comment type="similarity">
    <text evidence="4">Belongs to the PEP-utilizing enzyme family.</text>
</comment>
<keyword evidence="7" id="KW-0808">Transferase</keyword>
<dbReference type="InterPro" id="IPR013815">
    <property type="entry name" value="ATP_grasp_subdomain_1"/>
</dbReference>
<dbReference type="Proteomes" id="UP000279173">
    <property type="component" value="Unassembled WGS sequence"/>
</dbReference>
<comment type="cofactor">
    <cofactor evidence="1">
        <name>Mg(2+)</name>
        <dbReference type="ChEBI" id="CHEBI:18420"/>
    </cofactor>
</comment>
<keyword evidence="17" id="KW-0670">Pyruvate</keyword>
<evidence type="ECO:0000259" key="15">
    <source>
        <dbReference type="Pfam" id="PF00391"/>
    </source>
</evidence>
<dbReference type="Pfam" id="PF01326">
    <property type="entry name" value="PPDK_N"/>
    <property type="match status" value="2"/>
</dbReference>
<evidence type="ECO:0000256" key="9">
    <source>
        <dbReference type="ARBA" id="ARBA00022741"/>
    </source>
</evidence>
<dbReference type="Gene3D" id="3.30.470.20">
    <property type="entry name" value="ATP-grasp fold, B domain"/>
    <property type="match status" value="1"/>
</dbReference>
<evidence type="ECO:0000256" key="4">
    <source>
        <dbReference type="ARBA" id="ARBA00007837"/>
    </source>
</evidence>
<evidence type="ECO:0000256" key="13">
    <source>
        <dbReference type="ARBA" id="ARBA00033470"/>
    </source>
</evidence>
<comment type="pathway">
    <text evidence="3">Carbohydrate biosynthesis; gluconeogenesis.</text>
</comment>
<dbReference type="InterPro" id="IPR008279">
    <property type="entry name" value="PEP-util_enz_mobile_dom"/>
</dbReference>
<keyword evidence="10 17" id="KW-0418">Kinase</keyword>
<dbReference type="PANTHER" id="PTHR43030:SF1">
    <property type="entry name" value="PHOSPHOENOLPYRUVATE SYNTHASE"/>
    <property type="match status" value="1"/>
</dbReference>
<proteinExistence type="inferred from homology"/>
<evidence type="ECO:0000256" key="6">
    <source>
        <dbReference type="ARBA" id="ARBA00021623"/>
    </source>
</evidence>
<dbReference type="EMBL" id="RBUT01000041">
    <property type="protein sequence ID" value="RMV51745.1"/>
    <property type="molecule type" value="Genomic_DNA"/>
</dbReference>
<dbReference type="GO" id="GO:0046872">
    <property type="term" value="F:metal ion binding"/>
    <property type="evidence" value="ECO:0007669"/>
    <property type="project" value="UniProtKB-KW"/>
</dbReference>
<dbReference type="Gene3D" id="3.30.1490.20">
    <property type="entry name" value="ATP-grasp fold, A domain"/>
    <property type="match status" value="1"/>
</dbReference>
<keyword evidence="9" id="KW-0547">Nucleotide-binding</keyword>
<dbReference type="InterPro" id="IPR006319">
    <property type="entry name" value="PEP_synth"/>
</dbReference>
<dbReference type="GO" id="GO:0008986">
    <property type="term" value="F:pyruvate, water dikinase activity"/>
    <property type="evidence" value="ECO:0007669"/>
    <property type="project" value="UniProtKB-EC"/>
</dbReference>
<keyword evidence="11" id="KW-0067">ATP-binding</keyword>
<evidence type="ECO:0000256" key="11">
    <source>
        <dbReference type="ARBA" id="ARBA00022840"/>
    </source>
</evidence>
<evidence type="ECO:0000256" key="10">
    <source>
        <dbReference type="ARBA" id="ARBA00022777"/>
    </source>
</evidence>
<evidence type="ECO:0000313" key="18">
    <source>
        <dbReference type="Proteomes" id="UP000279173"/>
    </source>
</evidence>
<evidence type="ECO:0000256" key="5">
    <source>
        <dbReference type="ARBA" id="ARBA00011996"/>
    </source>
</evidence>
<dbReference type="InterPro" id="IPR036637">
    <property type="entry name" value="Phosphohistidine_dom_sf"/>
</dbReference>
<comment type="caution">
    <text evidence="17">The sequence shown here is derived from an EMBL/GenBank/DDBJ whole genome shotgun (WGS) entry which is preliminary data.</text>
</comment>
<dbReference type="InterPro" id="IPR002192">
    <property type="entry name" value="PPDK_AMP/ATP-bd"/>
</dbReference>
<dbReference type="SUPFAM" id="SSF52009">
    <property type="entry name" value="Phosphohistidine domain"/>
    <property type="match status" value="1"/>
</dbReference>
<comment type="function">
    <text evidence="2">Catalyzes the phosphorylation of pyruvate to phosphoenolpyruvate.</text>
</comment>
<dbReference type="GO" id="GO:0005524">
    <property type="term" value="F:ATP binding"/>
    <property type="evidence" value="ECO:0007669"/>
    <property type="project" value="UniProtKB-KW"/>
</dbReference>
<evidence type="ECO:0000256" key="12">
    <source>
        <dbReference type="ARBA" id="ARBA00022842"/>
    </source>
</evidence>
<feature type="domain" description="Pyruvate phosphate dikinase AMP/ATP-binding" evidence="16">
    <location>
        <begin position="234"/>
        <end position="278"/>
    </location>
</feature>
<dbReference type="PANTHER" id="PTHR43030">
    <property type="entry name" value="PHOSPHOENOLPYRUVATE SYNTHASE"/>
    <property type="match status" value="1"/>
</dbReference>
<feature type="domain" description="PEP-utilising enzyme mobile" evidence="15">
    <location>
        <begin position="555"/>
        <end position="600"/>
    </location>
</feature>
<gene>
    <name evidence="17" type="ORF">ALP10_04852</name>
</gene>
<evidence type="ECO:0000256" key="7">
    <source>
        <dbReference type="ARBA" id="ARBA00022679"/>
    </source>
</evidence>
<evidence type="ECO:0000256" key="14">
    <source>
        <dbReference type="ARBA" id="ARBA00047700"/>
    </source>
</evidence>
<dbReference type="AlphaFoldDB" id="A0A3M6D6J4"/>
<comment type="catalytic activity">
    <reaction evidence="14">
        <text>pyruvate + ATP + H2O = phosphoenolpyruvate + AMP + phosphate + 2 H(+)</text>
        <dbReference type="Rhea" id="RHEA:11364"/>
        <dbReference type="ChEBI" id="CHEBI:15361"/>
        <dbReference type="ChEBI" id="CHEBI:15377"/>
        <dbReference type="ChEBI" id="CHEBI:15378"/>
        <dbReference type="ChEBI" id="CHEBI:30616"/>
        <dbReference type="ChEBI" id="CHEBI:43474"/>
        <dbReference type="ChEBI" id="CHEBI:58702"/>
        <dbReference type="ChEBI" id="CHEBI:456215"/>
        <dbReference type="EC" id="2.7.9.2"/>
    </reaction>
</comment>
<evidence type="ECO:0000256" key="3">
    <source>
        <dbReference type="ARBA" id="ARBA00004742"/>
    </source>
</evidence>
<reference evidence="17 18" key="1">
    <citation type="submission" date="2018-08" db="EMBL/GenBank/DDBJ databases">
        <title>Recombination of ecologically and evolutionarily significant loci maintains genetic cohesion in the Pseudomonas syringae species complex.</title>
        <authorList>
            <person name="Dillon M."/>
            <person name="Thakur S."/>
            <person name="Almeida R.N.D."/>
            <person name="Weir B.S."/>
            <person name="Guttman D.S."/>
        </authorList>
    </citation>
    <scope>NUCLEOTIDE SEQUENCE [LARGE SCALE GENOMIC DNA]</scope>
    <source>
        <strain evidence="17 18">ICMP 3263</strain>
    </source>
</reference>
<keyword evidence="12" id="KW-0460">Magnesium</keyword>
<organism evidence="17 18">
    <name type="scientific">Pseudomonas syringae pv. helianthi</name>
    <dbReference type="NCBI Taxonomy" id="251654"/>
    <lineage>
        <taxon>Bacteria</taxon>
        <taxon>Pseudomonadati</taxon>
        <taxon>Pseudomonadota</taxon>
        <taxon>Gammaproteobacteria</taxon>
        <taxon>Pseudomonadales</taxon>
        <taxon>Pseudomonadaceae</taxon>
        <taxon>Pseudomonas</taxon>
    </lineage>
</organism>
<feature type="domain" description="Pyruvate phosphate dikinase AMP/ATP-binding" evidence="16">
    <location>
        <begin position="9"/>
        <end position="207"/>
    </location>
</feature>
<keyword evidence="8" id="KW-0479">Metal-binding</keyword>
<dbReference type="EC" id="2.7.9.2" evidence="5"/>
<dbReference type="SUPFAM" id="SSF56059">
    <property type="entry name" value="Glutathione synthetase ATP-binding domain-like"/>
    <property type="match status" value="1"/>
</dbReference>
<evidence type="ECO:0000256" key="1">
    <source>
        <dbReference type="ARBA" id="ARBA00001946"/>
    </source>
</evidence>
<dbReference type="Gene3D" id="3.50.30.10">
    <property type="entry name" value="Phosphohistidine domain"/>
    <property type="match status" value="1"/>
</dbReference>
<evidence type="ECO:0000256" key="8">
    <source>
        <dbReference type="ARBA" id="ARBA00022723"/>
    </source>
</evidence>